<evidence type="ECO:0000259" key="2">
    <source>
        <dbReference type="Pfam" id="PF25583"/>
    </source>
</evidence>
<gene>
    <name evidence="3" type="ORF">Aiant_66730</name>
</gene>
<organism evidence="3 4">
    <name type="scientific">Actinoplanes ianthinogenes</name>
    <dbReference type="NCBI Taxonomy" id="122358"/>
    <lineage>
        <taxon>Bacteria</taxon>
        <taxon>Bacillati</taxon>
        <taxon>Actinomycetota</taxon>
        <taxon>Actinomycetes</taxon>
        <taxon>Micromonosporales</taxon>
        <taxon>Micromonosporaceae</taxon>
        <taxon>Actinoplanes</taxon>
    </lineage>
</organism>
<dbReference type="Pfam" id="PF25583">
    <property type="entry name" value="WCX"/>
    <property type="match status" value="1"/>
</dbReference>
<keyword evidence="4" id="KW-1185">Reference proteome</keyword>
<name>A0ABM7M3D2_9ACTN</name>
<accession>A0ABM7M3D2</accession>
<evidence type="ECO:0000313" key="3">
    <source>
        <dbReference type="EMBL" id="BCJ46016.1"/>
    </source>
</evidence>
<dbReference type="Proteomes" id="UP000676967">
    <property type="component" value="Chromosome"/>
</dbReference>
<feature type="domain" description="WCX" evidence="2">
    <location>
        <begin position="22"/>
        <end position="71"/>
    </location>
</feature>
<sequence length="81" mass="8949">MDQPRAGRADGDHRPHGPARHRPDGPDATIVEIGGNDADRLATYLLGLGTTLRVLSPDRVREALLRRTRDLFEQNEGGQPR</sequence>
<dbReference type="EMBL" id="AP023356">
    <property type="protein sequence ID" value="BCJ46016.1"/>
    <property type="molecule type" value="Genomic_DNA"/>
</dbReference>
<evidence type="ECO:0000256" key="1">
    <source>
        <dbReference type="SAM" id="MobiDB-lite"/>
    </source>
</evidence>
<proteinExistence type="predicted"/>
<evidence type="ECO:0000313" key="4">
    <source>
        <dbReference type="Proteomes" id="UP000676967"/>
    </source>
</evidence>
<feature type="compositionally biased region" description="Basic and acidic residues" evidence="1">
    <location>
        <begin position="1"/>
        <end position="25"/>
    </location>
</feature>
<dbReference type="RefSeq" id="WP_342358066.1">
    <property type="nucleotide sequence ID" value="NZ_AP023356.1"/>
</dbReference>
<protein>
    <recommendedName>
        <fullName evidence="2">WCX domain-containing protein</fullName>
    </recommendedName>
</protein>
<reference evidence="3 4" key="1">
    <citation type="submission" date="2020-08" db="EMBL/GenBank/DDBJ databases">
        <title>Whole genome shotgun sequence of Actinoplanes ianthinogenes NBRC 13996.</title>
        <authorList>
            <person name="Komaki H."/>
            <person name="Tamura T."/>
        </authorList>
    </citation>
    <scope>NUCLEOTIDE SEQUENCE [LARGE SCALE GENOMIC DNA]</scope>
    <source>
        <strain evidence="3 4">NBRC 13996</strain>
    </source>
</reference>
<dbReference type="InterPro" id="IPR057727">
    <property type="entry name" value="WCX_dom"/>
</dbReference>
<feature type="region of interest" description="Disordered" evidence="1">
    <location>
        <begin position="1"/>
        <end position="28"/>
    </location>
</feature>